<sequence>MKKVIIVALAGAVLAAPATGAQQLDASHNETPITMAANPQAIAKIPAGFHFVHPGYLTVATSANNSPPIGLWASDNKTLIGSDPDIARLLADSLGLKLRLVPAAWEDWPLGITAGRYDVAMFNIAVTEERKQKFDFATYRADNHAFAVKADSKISAIRRREDVAGKRIIVGSGTNQERILLSWDEKNRAQGLAPVQPIYLNDDASATLALLSGRADASFGPQAMAAWKVASRGQTKIVGHGPFRAWVAVTTKKGNGLDVALQQAINGAIAGGQYHQVLARWGEEGEAVEISQVNPPGIVYQEN</sequence>
<evidence type="ECO:0000259" key="4">
    <source>
        <dbReference type="SMART" id="SM00062"/>
    </source>
</evidence>
<evidence type="ECO:0000313" key="6">
    <source>
        <dbReference type="Proteomes" id="UP000071979"/>
    </source>
</evidence>
<comment type="similarity">
    <text evidence="1">Belongs to the bacterial solute-binding protein 3 family.</text>
</comment>
<feature type="chain" id="PRO_5034199192" evidence="3">
    <location>
        <begin position="21"/>
        <end position="303"/>
    </location>
</feature>
<evidence type="ECO:0000256" key="1">
    <source>
        <dbReference type="ARBA" id="ARBA00010333"/>
    </source>
</evidence>
<evidence type="ECO:0000256" key="3">
    <source>
        <dbReference type="SAM" id="SignalP"/>
    </source>
</evidence>
<dbReference type="PANTHER" id="PTHR35936:SF17">
    <property type="entry name" value="ARGININE-BINDING EXTRACELLULAR PROTEIN ARTP"/>
    <property type="match status" value="1"/>
</dbReference>
<name>A0A8E1S051_9GAMM</name>
<evidence type="ECO:0000313" key="5">
    <source>
        <dbReference type="EMBL" id="KTS68572.1"/>
    </source>
</evidence>
<dbReference type="SMART" id="SM00062">
    <property type="entry name" value="PBPb"/>
    <property type="match status" value="1"/>
</dbReference>
<feature type="domain" description="Solute-binding protein family 3/N-terminal" evidence="4">
    <location>
        <begin position="56"/>
        <end position="285"/>
    </location>
</feature>
<dbReference type="Pfam" id="PF00497">
    <property type="entry name" value="SBP_bac_3"/>
    <property type="match status" value="1"/>
</dbReference>
<dbReference type="CDD" id="cd01004">
    <property type="entry name" value="PBP2_MidA_like"/>
    <property type="match status" value="1"/>
</dbReference>
<reference evidence="5 6" key="1">
    <citation type="journal article" date="2016" name="Front. Microbiol.">
        <title>Genomic Resource of Rice Seed Associated Bacteria.</title>
        <authorList>
            <person name="Midha S."/>
            <person name="Bansal K."/>
            <person name="Sharma S."/>
            <person name="Kumar N."/>
            <person name="Patil P.P."/>
            <person name="Chaudhry V."/>
            <person name="Patil P.B."/>
        </authorList>
    </citation>
    <scope>NUCLEOTIDE SEQUENCE [LARGE SCALE GENOMIC DNA]</scope>
    <source>
        <strain evidence="5 6">SA3</strain>
    </source>
</reference>
<dbReference type="Gene3D" id="3.40.190.10">
    <property type="entry name" value="Periplasmic binding protein-like II"/>
    <property type="match status" value="2"/>
</dbReference>
<dbReference type="Proteomes" id="UP000071979">
    <property type="component" value="Unassembled WGS sequence"/>
</dbReference>
<dbReference type="PANTHER" id="PTHR35936">
    <property type="entry name" value="MEMBRANE-BOUND LYTIC MUREIN TRANSGLYCOSYLASE F"/>
    <property type="match status" value="1"/>
</dbReference>
<accession>A0A8E1S051</accession>
<keyword evidence="2 3" id="KW-0732">Signal</keyword>
<feature type="signal peptide" evidence="3">
    <location>
        <begin position="1"/>
        <end position="20"/>
    </location>
</feature>
<proteinExistence type="inferred from homology"/>
<dbReference type="EMBL" id="LDSE01000010">
    <property type="protein sequence ID" value="KTS68572.1"/>
    <property type="molecule type" value="Genomic_DNA"/>
</dbReference>
<dbReference type="SUPFAM" id="SSF53850">
    <property type="entry name" value="Periplasmic binding protein-like II"/>
    <property type="match status" value="1"/>
</dbReference>
<dbReference type="InterPro" id="IPR001638">
    <property type="entry name" value="Solute-binding_3/MltF_N"/>
</dbReference>
<organism evidence="5 6">
    <name type="scientific">Pantoea dispersa</name>
    <dbReference type="NCBI Taxonomy" id="59814"/>
    <lineage>
        <taxon>Bacteria</taxon>
        <taxon>Pseudomonadati</taxon>
        <taxon>Pseudomonadota</taxon>
        <taxon>Gammaproteobacteria</taxon>
        <taxon>Enterobacterales</taxon>
        <taxon>Erwiniaceae</taxon>
        <taxon>Pantoea</taxon>
    </lineage>
</organism>
<dbReference type="AlphaFoldDB" id="A0A8E1S051"/>
<gene>
    <name evidence="5" type="ORF">SA3R_06920</name>
</gene>
<comment type="caution">
    <text evidence="5">The sequence shown here is derived from an EMBL/GenBank/DDBJ whole genome shotgun (WGS) entry which is preliminary data.</text>
</comment>
<dbReference type="RefSeq" id="WP_058775928.1">
    <property type="nucleotide sequence ID" value="NZ_JBBDHE010000003.1"/>
</dbReference>
<evidence type="ECO:0000256" key="2">
    <source>
        <dbReference type="ARBA" id="ARBA00022729"/>
    </source>
</evidence>
<protein>
    <submittedName>
        <fullName evidence="5">ABC transporter substrate-binding protein</fullName>
    </submittedName>
</protein>